<keyword evidence="5" id="KW-1133">Transmembrane helix</keyword>
<evidence type="ECO:0000256" key="5">
    <source>
        <dbReference type="ARBA" id="ARBA00022989"/>
    </source>
</evidence>
<dbReference type="AlphaFoldDB" id="A0A2Z6EXK5"/>
<keyword evidence="6" id="KW-0472">Membrane</keyword>
<evidence type="ECO:0000313" key="8">
    <source>
        <dbReference type="Proteomes" id="UP000282597"/>
    </source>
</evidence>
<dbReference type="PANTHER" id="PTHR30462:SF3">
    <property type="entry name" value="INTERMEMBRANE TRANSPORT PROTEIN PQIA"/>
    <property type="match status" value="1"/>
</dbReference>
<accession>A0A2Z6EXK5</accession>
<evidence type="ECO:0000256" key="4">
    <source>
        <dbReference type="ARBA" id="ARBA00022692"/>
    </source>
</evidence>
<dbReference type="EMBL" id="AP018150">
    <property type="protein sequence ID" value="BBE10147.1"/>
    <property type="molecule type" value="Genomic_DNA"/>
</dbReference>
<protein>
    <submittedName>
        <fullName evidence="7">Paraquat-inducible protein A</fullName>
    </submittedName>
</protein>
<dbReference type="InterPro" id="IPR051800">
    <property type="entry name" value="PqiA-PqiB_transport"/>
</dbReference>
<evidence type="ECO:0000256" key="2">
    <source>
        <dbReference type="ARBA" id="ARBA00022475"/>
    </source>
</evidence>
<keyword evidence="4" id="KW-0812">Transmembrane</keyword>
<organism evidence="7 8">
    <name type="scientific">Mycoavidus cysteinexigens</name>
    <dbReference type="NCBI Taxonomy" id="1553431"/>
    <lineage>
        <taxon>Bacteria</taxon>
        <taxon>Pseudomonadati</taxon>
        <taxon>Pseudomonadota</taxon>
        <taxon>Betaproteobacteria</taxon>
        <taxon>Burkholderiales</taxon>
        <taxon>Burkholderiaceae</taxon>
        <taxon>Mycoavidus</taxon>
    </lineage>
</organism>
<reference evidence="7 8" key="1">
    <citation type="journal article" date="2018" name="Microbes Environ.">
        <title>Comparative Genomic Insights into Endofungal Lifestyles of Two Bacterial Endosymbionts, Mycoavidus cysteinexigens and Burkholderia rhizoxinica.</title>
        <authorList>
            <person name="Sharmin D."/>
            <person name="Guo Y."/>
            <person name="Nishizawa T."/>
            <person name="Ohshima S."/>
            <person name="Sato Y."/>
            <person name="Takashima Y."/>
            <person name="Narisawa K."/>
            <person name="Ohta H."/>
        </authorList>
    </citation>
    <scope>NUCLEOTIDE SEQUENCE [LARGE SCALE GENOMIC DNA]</scope>
    <source>
        <strain evidence="7 8">B1-EB</strain>
    </source>
</reference>
<dbReference type="Proteomes" id="UP000282597">
    <property type="component" value="Chromosome"/>
</dbReference>
<evidence type="ECO:0000256" key="1">
    <source>
        <dbReference type="ARBA" id="ARBA00004533"/>
    </source>
</evidence>
<name>A0A2Z6EXK5_9BURK</name>
<sequence>MKRLSAKQAGLVACPICQHVHRYEPALSTHHHLHCMRCGHRLYLRKPNSLTRTWAFLSAAAILYLPANLLPVMRTQSPFGIRDDTIMSGIALFWANGSWALATLVFIASILVPLLKLAVLSLLVLSTQCKATWQLRQRTALYRLVERVGRWSMLDIFVIMLTVGLVKFSSFTVITAGPGALAFGAVVILSLLASRQFDPRLMWDNLDSID</sequence>
<keyword evidence="3" id="KW-0997">Cell inner membrane</keyword>
<comment type="subcellular location">
    <subcellularLocation>
        <location evidence="1">Cell inner membrane</location>
    </subcellularLocation>
</comment>
<proteinExistence type="predicted"/>
<dbReference type="PANTHER" id="PTHR30462">
    <property type="entry name" value="INTERMEMBRANE TRANSPORT PROTEIN PQIB-RELATED"/>
    <property type="match status" value="1"/>
</dbReference>
<dbReference type="KEGG" id="mcys:MCB1EB_1986"/>
<dbReference type="GO" id="GO:0005886">
    <property type="term" value="C:plasma membrane"/>
    <property type="evidence" value="ECO:0007669"/>
    <property type="project" value="UniProtKB-SubCell"/>
</dbReference>
<gene>
    <name evidence="7" type="ORF">MCB1EB_1986</name>
</gene>
<dbReference type="InterPro" id="IPR007498">
    <property type="entry name" value="PqiA-like"/>
</dbReference>
<dbReference type="RefSeq" id="WP_026921448.1">
    <property type="nucleotide sequence ID" value="NZ_AP018150.1"/>
</dbReference>
<keyword evidence="2" id="KW-1003">Cell membrane</keyword>
<dbReference type="Pfam" id="PF04403">
    <property type="entry name" value="PqiA"/>
    <property type="match status" value="1"/>
</dbReference>
<evidence type="ECO:0000256" key="6">
    <source>
        <dbReference type="ARBA" id="ARBA00023136"/>
    </source>
</evidence>
<evidence type="ECO:0000313" key="7">
    <source>
        <dbReference type="EMBL" id="BBE10147.1"/>
    </source>
</evidence>
<keyword evidence="8" id="KW-1185">Reference proteome</keyword>
<evidence type="ECO:0000256" key="3">
    <source>
        <dbReference type="ARBA" id="ARBA00022519"/>
    </source>
</evidence>